<dbReference type="AlphaFoldDB" id="A0A6M3JWY3"/>
<accession>A0A6M3JWY3</accession>
<proteinExistence type="predicted"/>
<name>A0A6M3JWY3_9ZZZZ</name>
<dbReference type="EMBL" id="MT142098">
    <property type="protein sequence ID" value="QJA74434.1"/>
    <property type="molecule type" value="Genomic_DNA"/>
</dbReference>
<reference evidence="1" key="1">
    <citation type="submission" date="2020-03" db="EMBL/GenBank/DDBJ databases">
        <title>The deep terrestrial virosphere.</title>
        <authorList>
            <person name="Holmfeldt K."/>
            <person name="Nilsson E."/>
            <person name="Simone D."/>
            <person name="Lopez-Fernandez M."/>
            <person name="Wu X."/>
            <person name="de Brujin I."/>
            <person name="Lundin D."/>
            <person name="Andersson A."/>
            <person name="Bertilsson S."/>
            <person name="Dopson M."/>
        </authorList>
    </citation>
    <scope>NUCLEOTIDE SEQUENCE</scope>
    <source>
        <strain evidence="1">MM415A02008</strain>
    </source>
</reference>
<protein>
    <submittedName>
        <fullName evidence="1">Uncharacterized protein</fullName>
    </submittedName>
</protein>
<organism evidence="1">
    <name type="scientific">viral metagenome</name>
    <dbReference type="NCBI Taxonomy" id="1070528"/>
    <lineage>
        <taxon>unclassified sequences</taxon>
        <taxon>metagenomes</taxon>
        <taxon>organismal metagenomes</taxon>
    </lineage>
</organism>
<sequence length="95" mass="10936">MIDYWQKDYLKKSNQGRVNMKKDFHYDATDSKAMAKVFALALKEIEIVLEGKKAITDVTKVAANTLSNYSRIKTTEIHDKALELMIAKDNRKLID</sequence>
<evidence type="ECO:0000313" key="1">
    <source>
        <dbReference type="EMBL" id="QJA74434.1"/>
    </source>
</evidence>
<gene>
    <name evidence="1" type="ORF">MM415A02008_0003</name>
</gene>